<evidence type="ECO:0000256" key="1">
    <source>
        <dbReference type="ARBA" id="ARBA00022603"/>
    </source>
</evidence>
<feature type="domain" description="O-methyltransferase C-terminal" evidence="4">
    <location>
        <begin position="228"/>
        <end position="401"/>
    </location>
</feature>
<dbReference type="PANTHER" id="PTHR43712">
    <property type="entry name" value="PUTATIVE (AFU_ORTHOLOGUE AFUA_4G14580)-RELATED"/>
    <property type="match status" value="1"/>
</dbReference>
<dbReference type="SUPFAM" id="SSF46785">
    <property type="entry name" value="Winged helix' DNA-binding domain"/>
    <property type="match status" value="1"/>
</dbReference>
<dbReference type="SUPFAM" id="SSF53335">
    <property type="entry name" value="S-adenosyl-L-methionine-dependent methyltransferases"/>
    <property type="match status" value="1"/>
</dbReference>
<dbReference type="InterPro" id="IPR001077">
    <property type="entry name" value="COMT_C"/>
</dbReference>
<keyword evidence="3" id="KW-0949">S-adenosyl-L-methionine</keyword>
<dbReference type="InterPro" id="IPR036390">
    <property type="entry name" value="WH_DNA-bd_sf"/>
</dbReference>
<dbReference type="Gene3D" id="1.10.10.10">
    <property type="entry name" value="Winged helix-like DNA-binding domain superfamily/Winged helix DNA-binding domain"/>
    <property type="match status" value="1"/>
</dbReference>
<evidence type="ECO:0000256" key="3">
    <source>
        <dbReference type="ARBA" id="ARBA00022691"/>
    </source>
</evidence>
<reference evidence="6" key="1">
    <citation type="journal article" date="2015" name="Genome Announc.">
        <title>Draft genome sequence of Talaromyces cellulolyticus strain Y-94, a source of lignocellulosic biomass-degrading enzymes.</title>
        <authorList>
            <person name="Fujii T."/>
            <person name="Koike H."/>
            <person name="Sawayama S."/>
            <person name="Yano S."/>
            <person name="Inoue H."/>
        </authorList>
    </citation>
    <scope>NUCLEOTIDE SEQUENCE [LARGE SCALE GENOMIC DNA]</scope>
    <source>
        <strain evidence="6">Y-94</strain>
    </source>
</reference>
<keyword evidence="2" id="KW-0808">Transferase</keyword>
<dbReference type="Gene3D" id="3.40.50.150">
    <property type="entry name" value="Vaccinia Virus protein VP39"/>
    <property type="match status" value="1"/>
</dbReference>
<dbReference type="PROSITE" id="PS51683">
    <property type="entry name" value="SAM_OMT_II"/>
    <property type="match status" value="1"/>
</dbReference>
<gene>
    <name evidence="5" type="ORF">TCE0_039f13138</name>
</gene>
<dbReference type="GO" id="GO:0032259">
    <property type="term" value="P:methylation"/>
    <property type="evidence" value="ECO:0007669"/>
    <property type="project" value="UniProtKB-KW"/>
</dbReference>
<protein>
    <recommendedName>
        <fullName evidence="4">O-methyltransferase C-terminal domain-containing protein</fullName>
    </recommendedName>
</protein>
<dbReference type="InterPro" id="IPR036388">
    <property type="entry name" value="WH-like_DNA-bd_sf"/>
</dbReference>
<evidence type="ECO:0000313" key="6">
    <source>
        <dbReference type="Proteomes" id="UP000053095"/>
    </source>
</evidence>
<dbReference type="PANTHER" id="PTHR43712:SF12">
    <property type="entry name" value="STERIGMATOCYSTIN 8-O-METHYLTRANSFERASE"/>
    <property type="match status" value="1"/>
</dbReference>
<comment type="caution">
    <text evidence="5">The sequence shown here is derived from an EMBL/GenBank/DDBJ whole genome shotgun (WGS) entry which is preliminary data.</text>
</comment>
<accession>A0A6N4SLP1</accession>
<evidence type="ECO:0000259" key="4">
    <source>
        <dbReference type="Pfam" id="PF00891"/>
    </source>
</evidence>
<sequence length="426" mass="47920">MQYIPGKMEFEPMIVLANSIKQDALILNDYLTSNGHLDPSFDPDSVPSKSSIPTSSPIEVQDARSTLISAARTLLDLALGPVGILEDINVIHRYRIAQCFDPGEIITFDELSSRCGLNIIDLKRVLRLVMTRHVFSEPMAGFVAHTAATRLLYEDDRIRSFSGIICEERFPASAKAVDALVKYGKSQSPSQSGFSLANDTECGLYEELQKYPARENRWNLAMSAMAARIDIDFILDNSPLPSLAPGSLFIDVGGGNGTISLGLAERLPHLRFLVQDIAPHAHTLSRCVNGKASNGSSGDNDRLRWQIHDFFTPQTMIGDIYYFRNIFHNWSDSQCVEILRQHVPVLRSNTRIIIDDFALHEPLTVPPFEERRTRSMDITMLVYFGSHERTIKQWRSILAEADPRFTLERVTQDPKQPNTILQVVFE</sequence>
<proteinExistence type="predicted"/>
<dbReference type="Proteomes" id="UP000053095">
    <property type="component" value="Unassembled WGS sequence"/>
</dbReference>
<dbReference type="Pfam" id="PF00891">
    <property type="entry name" value="Methyltransf_2"/>
    <property type="match status" value="1"/>
</dbReference>
<keyword evidence="6" id="KW-1185">Reference proteome</keyword>
<organism evidence="5 6">
    <name type="scientific">Talaromyces pinophilus</name>
    <name type="common">Penicillium pinophilum</name>
    <dbReference type="NCBI Taxonomy" id="128442"/>
    <lineage>
        <taxon>Eukaryota</taxon>
        <taxon>Fungi</taxon>
        <taxon>Dikarya</taxon>
        <taxon>Ascomycota</taxon>
        <taxon>Pezizomycotina</taxon>
        <taxon>Eurotiomycetes</taxon>
        <taxon>Eurotiomycetidae</taxon>
        <taxon>Eurotiales</taxon>
        <taxon>Trichocomaceae</taxon>
        <taxon>Talaromyces</taxon>
        <taxon>Talaromyces sect. Talaromyces</taxon>
    </lineage>
</organism>
<evidence type="ECO:0000256" key="2">
    <source>
        <dbReference type="ARBA" id="ARBA00022679"/>
    </source>
</evidence>
<dbReference type="EMBL" id="DF933835">
    <property type="protein sequence ID" value="GAM40639.1"/>
    <property type="molecule type" value="Genomic_DNA"/>
</dbReference>
<dbReference type="InterPro" id="IPR016461">
    <property type="entry name" value="COMT-like"/>
</dbReference>
<name>A0A6N4SLP1_TALPI</name>
<dbReference type="AlphaFoldDB" id="A0A6N4SLP1"/>
<evidence type="ECO:0000313" key="5">
    <source>
        <dbReference type="EMBL" id="GAM40639.1"/>
    </source>
</evidence>
<dbReference type="GO" id="GO:0008171">
    <property type="term" value="F:O-methyltransferase activity"/>
    <property type="evidence" value="ECO:0007669"/>
    <property type="project" value="InterPro"/>
</dbReference>
<keyword evidence="1" id="KW-0489">Methyltransferase</keyword>
<dbReference type="InterPro" id="IPR029063">
    <property type="entry name" value="SAM-dependent_MTases_sf"/>
</dbReference>